<dbReference type="GO" id="GO:0006508">
    <property type="term" value="P:proteolysis"/>
    <property type="evidence" value="ECO:0007669"/>
    <property type="project" value="UniProtKB-KW"/>
</dbReference>
<dbReference type="InterPro" id="IPR001539">
    <property type="entry name" value="Peptidase_U32"/>
</dbReference>
<keyword evidence="1" id="KW-0378">Hydrolase</keyword>
<dbReference type="AlphaFoldDB" id="F9RIT9"/>
<dbReference type="Pfam" id="PF01136">
    <property type="entry name" value="Peptidase_U32"/>
    <property type="match status" value="2"/>
</dbReference>
<gene>
    <name evidence="1" type="ORF">VIS19158_10609</name>
</gene>
<dbReference type="Proteomes" id="UP000004349">
    <property type="component" value="Unassembled WGS sequence"/>
</dbReference>
<evidence type="ECO:0000313" key="1">
    <source>
        <dbReference type="EMBL" id="EGU41851.1"/>
    </source>
</evidence>
<proteinExistence type="predicted"/>
<dbReference type="InterPro" id="IPR051454">
    <property type="entry name" value="RNA/ubiquinone_mod_enzymes"/>
</dbReference>
<protein>
    <submittedName>
        <fullName evidence="1">Collagenase family protease</fullName>
    </submittedName>
</protein>
<dbReference type="GO" id="GO:0008233">
    <property type="term" value="F:peptidase activity"/>
    <property type="evidence" value="ECO:0007669"/>
    <property type="project" value="UniProtKB-KW"/>
</dbReference>
<dbReference type="PANTHER" id="PTHR30217:SF10">
    <property type="entry name" value="23S RRNA 5-HYDROXYCYTIDINE C2501 SYNTHASE"/>
    <property type="match status" value="1"/>
</dbReference>
<dbReference type="eggNOG" id="COG0826">
    <property type="taxonomic scope" value="Bacteria"/>
</dbReference>
<name>F9RIT9_9VIBR</name>
<dbReference type="EMBL" id="AFWE01000029">
    <property type="protein sequence ID" value="EGU41851.1"/>
    <property type="molecule type" value="Genomic_DNA"/>
</dbReference>
<organism evidence="1 2">
    <name type="scientific">Vibrio scophthalmi LMG 19158</name>
    <dbReference type="NCBI Taxonomy" id="870967"/>
    <lineage>
        <taxon>Bacteria</taxon>
        <taxon>Pseudomonadati</taxon>
        <taxon>Pseudomonadota</taxon>
        <taxon>Gammaproteobacteria</taxon>
        <taxon>Vibrionales</taxon>
        <taxon>Vibrionaceae</taxon>
        <taxon>Vibrio</taxon>
    </lineage>
</organism>
<comment type="caution">
    <text evidence="1">The sequence shown here is derived from an EMBL/GenBank/DDBJ whole genome shotgun (WGS) entry which is preliminary data.</text>
</comment>
<evidence type="ECO:0000313" key="2">
    <source>
        <dbReference type="Proteomes" id="UP000004349"/>
    </source>
</evidence>
<keyword evidence="1" id="KW-0645">Protease</keyword>
<reference evidence="1 2" key="1">
    <citation type="journal article" date="2012" name="Int. J. Syst. Evol. Microbiol.">
        <title>Vibrio caribbeanicus sp. nov., isolated from the marine sponge Scleritoderma cyanea.</title>
        <authorList>
            <person name="Hoffmann M."/>
            <person name="Monday S.R."/>
            <person name="Allard M.W."/>
            <person name="Strain E.A."/>
            <person name="Whittaker P."/>
            <person name="Naum M."/>
            <person name="McCarthy P.J."/>
            <person name="Lopez J.V."/>
            <person name="Fischer M."/>
            <person name="Brown E.W."/>
        </authorList>
    </citation>
    <scope>NUCLEOTIDE SEQUENCE [LARGE SCALE GENOMIC DNA]</scope>
    <source>
        <strain evidence="1 2">LMG 19158</strain>
    </source>
</reference>
<sequence length="698" mass="78070">MPSHANSQLLLDSLLQTRKMQSQFRVILTRDKFVTRDQFELLAPGGDLDSIKAAIAAGADAVYCGLDRFNARNRATNLTLDNLRGVLELAHQHNCKIFLTLNVMLLESEIPAVVRLLNELNITQIDGVIIQDLGLGAIIKRHFPDLDVHASTQLNTHNEGQILFLNQLGVSRVNLSRELNINEIKHLAQFGHQHNVLMEVFVHGSYCIGFSGLCYMSSAKNGASGNRGRCSQPCRDQYQTTPTGSDYPLNMKDNSAFNDLEALADAGVYSLKVEGRIKKFHYVYTVVDNWRQQIDKYCDGKVLSTDTRELYTVFNRDFTNGFLQGEIGRDMFINNPRDHAVTHFSKVYQCSSVDDVKAVKQKLYDDKSVIINRVEEAISDFDVSTPSNAPLVKSTIKVPAIVASTASDAEPSVTKLSVLVSNQQDAASIVRPDVDVYFELPMGLASECDALITLFKANTHLIPWFQAVLIGDDYQAAQRFLSEVRPTLLVTNNSGVGYLAQTMGIDWIAGPQMNSANSYTLQCLQDQYQARGAFISDELSFLQIRKLVRPEGFRTFYNVYHPNTLLTSRQCLFQQTEGCKKIKVNKGCLKRCSKRTSVINLNGTSYVIQKLKGSHNSVYGEHNVLNLEIIKRLSTLLTDVLVDLRDIQTETRHNVTNVELVELFVNALNSAEDEQPHAFELIRQATGITTNKQYAKGL</sequence>
<dbReference type="PANTHER" id="PTHR30217">
    <property type="entry name" value="PEPTIDASE U32 FAMILY"/>
    <property type="match status" value="1"/>
</dbReference>
<accession>F9RIT9</accession>